<evidence type="ECO:0000256" key="1">
    <source>
        <dbReference type="SAM" id="MobiDB-lite"/>
    </source>
</evidence>
<comment type="caution">
    <text evidence="3">The sequence shown here is derived from an EMBL/GenBank/DDBJ whole genome shotgun (WGS) entry which is preliminary data.</text>
</comment>
<gene>
    <name evidence="3" type="ORF">WJX75_008623</name>
</gene>
<name>A0ABR2YW41_9CHLO</name>
<keyword evidence="2" id="KW-0472">Membrane</keyword>
<evidence type="ECO:0000313" key="4">
    <source>
        <dbReference type="Proteomes" id="UP001491310"/>
    </source>
</evidence>
<accession>A0ABR2YW41</accession>
<proteinExistence type="predicted"/>
<protein>
    <submittedName>
        <fullName evidence="3">Uncharacterized protein</fullName>
    </submittedName>
</protein>
<dbReference type="Proteomes" id="UP001491310">
    <property type="component" value="Unassembled WGS sequence"/>
</dbReference>
<feature type="compositionally biased region" description="Polar residues" evidence="1">
    <location>
        <begin position="268"/>
        <end position="277"/>
    </location>
</feature>
<keyword evidence="4" id="KW-1185">Reference proteome</keyword>
<reference evidence="3 4" key="1">
    <citation type="journal article" date="2024" name="Nat. Commun.">
        <title>Phylogenomics reveals the evolutionary origins of lichenization in chlorophyte algae.</title>
        <authorList>
            <person name="Puginier C."/>
            <person name="Libourel C."/>
            <person name="Otte J."/>
            <person name="Skaloud P."/>
            <person name="Haon M."/>
            <person name="Grisel S."/>
            <person name="Petersen M."/>
            <person name="Berrin J.G."/>
            <person name="Delaux P.M."/>
            <person name="Dal Grande F."/>
            <person name="Keller J."/>
        </authorList>
    </citation>
    <scope>NUCLEOTIDE SEQUENCE [LARGE SCALE GENOMIC DNA]</scope>
    <source>
        <strain evidence="3 4">SAG 216-7</strain>
    </source>
</reference>
<sequence length="549" mass="58249">MSEQEGLKATLESLVTAFETGNVTSDVTNNLKQLLPFSRFCSVAICGPDDWLAATSNLLLPGSITTSLVPKSESLAGLAAILSRQLRSFQRVADQRLFDVEQFHTLHGPGALIATPLPGADAPPARNAIGGYTSTAVGAFLVDLDVQPATPVELRMRAHLRTLAGMIAPMIEAPGRAVVEQLCAACFPAAALGGCLGAEVPPPKQPAKPRRRRGATCEDVERWPGNDETDAPACTLVAGPTQSAADAQDRDSSEESGGGETLGVDTSAAISGSLTSEDTARASNGLLGRAGASPRLSSIEWPVGEESGACESLKQGPASMSTAETGSSTEQNYDSNDVVTTKMAAKTETLALRAQQHPLWLSFRDRDLERNFAAWHSLQLQKLDRAAISFAAFIFAYLGVVPPHSLAAHAPMAYSVTAAIMLFLLGFAWIAHPCRYLARRTLLLKSFVLLYTVFNSQIGFPGVLDAMAGGDGPCTIPFILRYINAQPLLTSCVVTMARLSVQAPIQAFQLAISLGLPSKVCGACYASRGFHELFLCWGLHILDQAAKLR</sequence>
<feature type="compositionally biased region" description="Basic and acidic residues" evidence="1">
    <location>
        <begin position="215"/>
        <end position="225"/>
    </location>
</feature>
<organism evidence="3 4">
    <name type="scientific">Coccomyxa subellipsoidea</name>
    <dbReference type="NCBI Taxonomy" id="248742"/>
    <lineage>
        <taxon>Eukaryota</taxon>
        <taxon>Viridiplantae</taxon>
        <taxon>Chlorophyta</taxon>
        <taxon>core chlorophytes</taxon>
        <taxon>Trebouxiophyceae</taxon>
        <taxon>Trebouxiophyceae incertae sedis</taxon>
        <taxon>Coccomyxaceae</taxon>
        <taxon>Coccomyxa</taxon>
    </lineage>
</organism>
<keyword evidence="2" id="KW-1133">Transmembrane helix</keyword>
<feature type="compositionally biased region" description="Polar residues" evidence="1">
    <location>
        <begin position="318"/>
        <end position="333"/>
    </location>
</feature>
<feature type="region of interest" description="Disordered" evidence="1">
    <location>
        <begin position="309"/>
        <end position="333"/>
    </location>
</feature>
<feature type="transmembrane region" description="Helical" evidence="2">
    <location>
        <begin position="386"/>
        <end position="406"/>
    </location>
</feature>
<feature type="transmembrane region" description="Helical" evidence="2">
    <location>
        <begin position="412"/>
        <end position="430"/>
    </location>
</feature>
<evidence type="ECO:0000256" key="2">
    <source>
        <dbReference type="SAM" id="Phobius"/>
    </source>
</evidence>
<dbReference type="EMBL" id="JALJOT010000004">
    <property type="protein sequence ID" value="KAK9916104.1"/>
    <property type="molecule type" value="Genomic_DNA"/>
</dbReference>
<keyword evidence="2" id="KW-0812">Transmembrane</keyword>
<feature type="region of interest" description="Disordered" evidence="1">
    <location>
        <begin position="199"/>
        <end position="277"/>
    </location>
</feature>
<evidence type="ECO:0000313" key="3">
    <source>
        <dbReference type="EMBL" id="KAK9916104.1"/>
    </source>
</evidence>